<evidence type="ECO:0000313" key="1">
    <source>
        <dbReference type="EMBL" id="GIY60418.1"/>
    </source>
</evidence>
<dbReference type="Proteomes" id="UP001054945">
    <property type="component" value="Unassembled WGS sequence"/>
</dbReference>
<reference evidence="1 2" key="1">
    <citation type="submission" date="2021-06" db="EMBL/GenBank/DDBJ databases">
        <title>Caerostris extrusa draft genome.</title>
        <authorList>
            <person name="Kono N."/>
            <person name="Arakawa K."/>
        </authorList>
    </citation>
    <scope>NUCLEOTIDE SEQUENCE [LARGE SCALE GENOMIC DNA]</scope>
</reference>
<dbReference type="EMBL" id="BPLR01013327">
    <property type="protein sequence ID" value="GIY60418.1"/>
    <property type="molecule type" value="Genomic_DNA"/>
</dbReference>
<accession>A0AAV4URL5</accession>
<protein>
    <submittedName>
        <fullName evidence="1">Uncharacterized protein</fullName>
    </submittedName>
</protein>
<organism evidence="1 2">
    <name type="scientific">Caerostris extrusa</name>
    <name type="common">Bark spider</name>
    <name type="synonym">Caerostris bankana</name>
    <dbReference type="NCBI Taxonomy" id="172846"/>
    <lineage>
        <taxon>Eukaryota</taxon>
        <taxon>Metazoa</taxon>
        <taxon>Ecdysozoa</taxon>
        <taxon>Arthropoda</taxon>
        <taxon>Chelicerata</taxon>
        <taxon>Arachnida</taxon>
        <taxon>Araneae</taxon>
        <taxon>Araneomorphae</taxon>
        <taxon>Entelegynae</taxon>
        <taxon>Araneoidea</taxon>
        <taxon>Araneidae</taxon>
        <taxon>Caerostris</taxon>
    </lineage>
</organism>
<comment type="caution">
    <text evidence="1">The sequence shown here is derived from an EMBL/GenBank/DDBJ whole genome shotgun (WGS) entry which is preliminary data.</text>
</comment>
<gene>
    <name evidence="1" type="ORF">CEXT_354841</name>
</gene>
<keyword evidence="2" id="KW-1185">Reference proteome</keyword>
<dbReference type="AlphaFoldDB" id="A0AAV4URL5"/>
<name>A0AAV4URL5_CAEEX</name>
<proteinExistence type="predicted"/>
<evidence type="ECO:0000313" key="2">
    <source>
        <dbReference type="Proteomes" id="UP001054945"/>
    </source>
</evidence>
<sequence length="170" mass="19191">MDDLLCILQGEERYIYLCHPAIFPGTSQLLFQIFDILQCVESSGKHPQTVGCRVVFLVKDVFVMGQEGNQKICGSYENVIFFPERSVWPCLRECQTLGIFLETKSPVAGPKPELAIKRSQAPRANGGIVWRHFNQPVRASPTQCPNLDNAANGRVLKCHYRVCFRFSNSL</sequence>